<evidence type="ECO:0000313" key="3">
    <source>
        <dbReference type="Proteomes" id="UP000799537"/>
    </source>
</evidence>
<sequence>MSSKNSIVPPHRKQTGTKQTQPKQPQPKSSSPTTKRPTPSLSPFQCGDPSHSTYRPSPELESRIRHNCPLPKTETKILDAKNRTITTITHRATVTDAMVEDYHEEAVARYSKTGGKQGKPICLEEKKKAVDQALVDRQELQDEDWEVVDSADVDDRWDVRGAFSGKRVKALEEGIQ</sequence>
<dbReference type="EMBL" id="ML993614">
    <property type="protein sequence ID" value="KAF2162289.1"/>
    <property type="molecule type" value="Genomic_DNA"/>
</dbReference>
<evidence type="ECO:0000313" key="2">
    <source>
        <dbReference type="EMBL" id="KAF2162289.1"/>
    </source>
</evidence>
<accession>A0A6A6C9F5</accession>
<feature type="region of interest" description="Disordered" evidence="1">
    <location>
        <begin position="1"/>
        <end position="68"/>
    </location>
</feature>
<protein>
    <submittedName>
        <fullName evidence="2">Uncharacterized protein</fullName>
    </submittedName>
</protein>
<feature type="compositionally biased region" description="Low complexity" evidence="1">
    <location>
        <begin position="16"/>
        <end position="43"/>
    </location>
</feature>
<organism evidence="2 3">
    <name type="scientific">Zasmidium cellare ATCC 36951</name>
    <dbReference type="NCBI Taxonomy" id="1080233"/>
    <lineage>
        <taxon>Eukaryota</taxon>
        <taxon>Fungi</taxon>
        <taxon>Dikarya</taxon>
        <taxon>Ascomycota</taxon>
        <taxon>Pezizomycotina</taxon>
        <taxon>Dothideomycetes</taxon>
        <taxon>Dothideomycetidae</taxon>
        <taxon>Mycosphaerellales</taxon>
        <taxon>Mycosphaerellaceae</taxon>
        <taxon>Zasmidium</taxon>
    </lineage>
</organism>
<keyword evidence="3" id="KW-1185">Reference proteome</keyword>
<name>A0A6A6C9F5_ZASCE</name>
<proteinExistence type="predicted"/>
<reference evidence="2" key="1">
    <citation type="journal article" date="2020" name="Stud. Mycol.">
        <title>101 Dothideomycetes genomes: a test case for predicting lifestyles and emergence of pathogens.</title>
        <authorList>
            <person name="Haridas S."/>
            <person name="Albert R."/>
            <person name="Binder M."/>
            <person name="Bloem J."/>
            <person name="Labutti K."/>
            <person name="Salamov A."/>
            <person name="Andreopoulos B."/>
            <person name="Baker S."/>
            <person name="Barry K."/>
            <person name="Bills G."/>
            <person name="Bluhm B."/>
            <person name="Cannon C."/>
            <person name="Castanera R."/>
            <person name="Culley D."/>
            <person name="Daum C."/>
            <person name="Ezra D."/>
            <person name="Gonzalez J."/>
            <person name="Henrissat B."/>
            <person name="Kuo A."/>
            <person name="Liang C."/>
            <person name="Lipzen A."/>
            <person name="Lutzoni F."/>
            <person name="Magnuson J."/>
            <person name="Mondo S."/>
            <person name="Nolan M."/>
            <person name="Ohm R."/>
            <person name="Pangilinan J."/>
            <person name="Park H.-J."/>
            <person name="Ramirez L."/>
            <person name="Alfaro M."/>
            <person name="Sun H."/>
            <person name="Tritt A."/>
            <person name="Yoshinaga Y."/>
            <person name="Zwiers L.-H."/>
            <person name="Turgeon B."/>
            <person name="Goodwin S."/>
            <person name="Spatafora J."/>
            <person name="Crous P."/>
            <person name="Grigoriev I."/>
        </authorList>
    </citation>
    <scope>NUCLEOTIDE SEQUENCE</scope>
    <source>
        <strain evidence="2">ATCC 36951</strain>
    </source>
</reference>
<dbReference type="AlphaFoldDB" id="A0A6A6C9F5"/>
<evidence type="ECO:0000256" key="1">
    <source>
        <dbReference type="SAM" id="MobiDB-lite"/>
    </source>
</evidence>
<gene>
    <name evidence="2" type="ORF">M409DRAFT_27293</name>
</gene>
<dbReference type="GeneID" id="54561782"/>
<dbReference type="RefSeq" id="XP_033663178.1">
    <property type="nucleotide sequence ID" value="XM_033808510.1"/>
</dbReference>
<dbReference type="Proteomes" id="UP000799537">
    <property type="component" value="Unassembled WGS sequence"/>
</dbReference>